<dbReference type="Proteomes" id="UP001165160">
    <property type="component" value="Unassembled WGS sequence"/>
</dbReference>
<dbReference type="AlphaFoldDB" id="A0A9W7BNC8"/>
<evidence type="ECO:0000259" key="3">
    <source>
        <dbReference type="Pfam" id="PF11923"/>
    </source>
</evidence>
<dbReference type="GO" id="GO:0043023">
    <property type="term" value="F:ribosomal large subunit binding"/>
    <property type="evidence" value="ECO:0007669"/>
    <property type="project" value="TreeGrafter"/>
</dbReference>
<dbReference type="GO" id="GO:1990112">
    <property type="term" value="C:RQC complex"/>
    <property type="evidence" value="ECO:0007669"/>
    <property type="project" value="TreeGrafter"/>
</dbReference>
<name>A0A9W7BNC8_9STRA</name>
<organism evidence="4 5">
    <name type="scientific">Triparma verrucosa</name>
    <dbReference type="NCBI Taxonomy" id="1606542"/>
    <lineage>
        <taxon>Eukaryota</taxon>
        <taxon>Sar</taxon>
        <taxon>Stramenopiles</taxon>
        <taxon>Ochrophyta</taxon>
        <taxon>Bolidophyceae</taxon>
        <taxon>Parmales</taxon>
        <taxon>Triparmaceae</taxon>
        <taxon>Triparma</taxon>
    </lineage>
</organism>
<dbReference type="InterPro" id="IPR021846">
    <property type="entry name" value="NFACT-C"/>
</dbReference>
<feature type="compositionally biased region" description="Low complexity" evidence="2">
    <location>
        <begin position="438"/>
        <end position="448"/>
    </location>
</feature>
<feature type="compositionally biased region" description="Basic and acidic residues" evidence="2">
    <location>
        <begin position="395"/>
        <end position="404"/>
    </location>
</feature>
<sequence length="753" mass="84932">MSKNSKVRYLGYQLLKEILVDFDYDTGDIEEFIMNKVKTFNLKGVTIVKNSNLFQAVFPGKFVTLLRDGVGVYEEDGDYFKVAGEVFNDIEKVKDRERLENSKIQLEKDLEKVRLRESTRLQTLQKTVSTLTTLLKILETQKSKVDGVFHILRGLRSTREDWSNLTKFLQNNKSGDGRIISSVNWDASTVTVDLTIWGYPSSTPLDFSLSCGKNLESLYEKLNYTERKFIKTEENVNKAVEAGERKGRERLKVLEIKVKQRELGKRRNTVQEWYAPYRWSPTSGNRLAVRVGPGEIERVWKRFVGGWVFGCDGGGDILLAQAGIGEREVEELGEYAGTFSGSLWTKKVRSPYWYAPVEACKLKEGRVIVEGDKGRGRPGMCEVGFGVVFYLEEGRETEGEKTVEQPKITTPELPQPEPEPHPEAEPQPEEEPLPEPPAQTSSPSAEATPAPPEPPKEQKKKGLSAHDRKMIKKYGSLEAAEAARKERELEEANKPKKKKKDVKAEPPKKKEKKLSKKKQRRYEEQDEEDRKLAMEALQGKSTSTTSDDAPVELADFTGLEEYTIFKGHGLNAEVVDKLRSLDSEKLSRVIKRFTELNALGKVEHGNSSLMGIIRTVSKYTVASVSSPLPNVPEMFSSPSSLNHWTGSPLPHEKVLFCKTVTSSHKSMKNFKCKVKLSPGGMKRGKLSKQCVSLFMKVQGLSDQEKDSILALDHNMVSMSCIGDAKVDGKDGKLIEKIEKEEKKKKQKEKKKAK</sequence>
<comment type="caution">
    <text evidence="4">The sequence shown here is derived from an EMBL/GenBank/DDBJ whole genome shotgun (WGS) entry which is preliminary data.</text>
</comment>
<keyword evidence="5" id="KW-1185">Reference proteome</keyword>
<proteinExistence type="predicted"/>
<feature type="region of interest" description="Disordered" evidence="2">
    <location>
        <begin position="485"/>
        <end position="530"/>
    </location>
</feature>
<protein>
    <recommendedName>
        <fullName evidence="3">NFACT protein C-terminal domain-containing protein</fullName>
    </recommendedName>
</protein>
<feature type="region of interest" description="Disordered" evidence="2">
    <location>
        <begin position="395"/>
        <end position="466"/>
    </location>
</feature>
<feature type="compositionally biased region" description="Basic and acidic residues" evidence="2">
    <location>
        <begin position="485"/>
        <end position="494"/>
    </location>
</feature>
<reference evidence="5" key="1">
    <citation type="journal article" date="2023" name="Commun. Biol.">
        <title>Genome analysis of Parmales, the sister group of diatoms, reveals the evolutionary specialization of diatoms from phago-mixotrophs to photoautotrophs.</title>
        <authorList>
            <person name="Ban H."/>
            <person name="Sato S."/>
            <person name="Yoshikawa S."/>
            <person name="Yamada K."/>
            <person name="Nakamura Y."/>
            <person name="Ichinomiya M."/>
            <person name="Sato N."/>
            <person name="Blanc-Mathieu R."/>
            <person name="Endo H."/>
            <person name="Kuwata A."/>
            <person name="Ogata H."/>
        </authorList>
    </citation>
    <scope>NUCLEOTIDE SEQUENCE [LARGE SCALE GENOMIC DNA]</scope>
    <source>
        <strain evidence="5">NIES 3699</strain>
    </source>
</reference>
<evidence type="ECO:0000313" key="4">
    <source>
        <dbReference type="EMBL" id="GMH93597.1"/>
    </source>
</evidence>
<feature type="coiled-coil region" evidence="1">
    <location>
        <begin position="96"/>
        <end position="141"/>
    </location>
</feature>
<dbReference type="PANTHER" id="PTHR15239:SF6">
    <property type="entry name" value="RIBOSOME QUALITY CONTROL COMPLEX SUBUNIT NEMF"/>
    <property type="match status" value="1"/>
</dbReference>
<accession>A0A9W7BNC8</accession>
<gene>
    <name evidence="4" type="ORF">TrVE_jg6874</name>
</gene>
<feature type="compositionally biased region" description="Basic residues" evidence="2">
    <location>
        <begin position="509"/>
        <end position="520"/>
    </location>
</feature>
<evidence type="ECO:0000313" key="5">
    <source>
        <dbReference type="Proteomes" id="UP001165160"/>
    </source>
</evidence>
<dbReference type="GO" id="GO:0000049">
    <property type="term" value="F:tRNA binding"/>
    <property type="evidence" value="ECO:0007669"/>
    <property type="project" value="TreeGrafter"/>
</dbReference>
<keyword evidence="1" id="KW-0175">Coiled coil</keyword>
<dbReference type="InterPro" id="IPR051608">
    <property type="entry name" value="RQC_Subunit_NEMF"/>
</dbReference>
<evidence type="ECO:0000256" key="1">
    <source>
        <dbReference type="SAM" id="Coils"/>
    </source>
</evidence>
<dbReference type="Pfam" id="PF11923">
    <property type="entry name" value="NFACT-C"/>
    <property type="match status" value="1"/>
</dbReference>
<dbReference type="EMBL" id="BRXX01000141">
    <property type="protein sequence ID" value="GMH93597.1"/>
    <property type="molecule type" value="Genomic_DNA"/>
</dbReference>
<evidence type="ECO:0000256" key="2">
    <source>
        <dbReference type="SAM" id="MobiDB-lite"/>
    </source>
</evidence>
<feature type="domain" description="NFACT protein C-terminal" evidence="3">
    <location>
        <begin position="639"/>
        <end position="708"/>
    </location>
</feature>
<dbReference type="GO" id="GO:0072344">
    <property type="term" value="P:rescue of stalled ribosome"/>
    <property type="evidence" value="ECO:0007669"/>
    <property type="project" value="TreeGrafter"/>
</dbReference>
<dbReference type="PANTHER" id="PTHR15239">
    <property type="entry name" value="NUCLEAR EXPORT MEDIATOR FACTOR NEMF"/>
    <property type="match status" value="1"/>
</dbReference>